<dbReference type="InterPro" id="IPR005475">
    <property type="entry name" value="Transketolase-like_Pyr-bd"/>
</dbReference>
<sequence>MLSRSALKILQKGRRFISDSFTSGTNAWYMENLFDQYKQNPESVHASWRAYFKGLETGQEEPYTAPSSLSPAASLTASTPISSNYIRDAHKAVLLLQSFQRYGYMLADLDPLNLTLNVNRHLADVRIPGPIRLENYKFTESDMDKEFDIGSSLISGFLSSSGPWAGKWKLRNIIDMCKKVYCGKIGFEYMHIPFRDECNWVRSNVEKETLFSYSAKEKKELHYKVAKAQMLEEFFHKKFSTHKRFGMDGLEGAILAVEAVIERAAEHGVTDFVIGMPHRGRLNVMANVLFMNLEEMFGLFFGTGYKDVDEGDVKYHLGQTVEREINGKKVTIRLLANPSHLEAVDPVAVGLTRAIQNTRLSRKSAMCIMIHGDAALSGQGVVYETLQFEDLHDYSTGGVVHLVFNNNIGFTTVPKDSRSGLFPTEVAKSIAAPIFHVNADFPEEIDYVSRLASDWRNEFRKSVFVDVIGYRRYGHNELDEPNFTNPKMYQLIKDHTPVLQLYTKRLVEEGVYTPEQAAAVLKGINDIHEKSFVEAKKSAESFVHKPYTLEKKEQKAKSDPNRTGVKEDILKELGTKVNTLPSDLKPHPQVAKLYKNRLNAIEKGAGIDWSTAEALAWATILTCEKFPVRISGQDVERGTFSQRHSIVHDQQEDRKKYCPLSHLETSQAVFNATNSHLSEFGVLGFEYGYSIVNPNSLIMWEAQFGDFANGAQIIIDQFLTSGEAKWGQESGLVLLLPHGYDGQGAEHSCARLGRFLQLSSEYPYAIPENFLKDRKENFFHNIQVVVPSTPANYFHFLRRQIKREFRKPLIVMSPKRLLRHKEAVSNIGEFSEDRVKRVYDDWTPELTTPSSVRKVLLCSGQLYYDLVEERKKRNINDIALVRVEQISPFPFDKVKFVADKYVNAQFQWVQEEPLNLGAWQYVCPRIKTAIGSRGDDLTAVTRKPSAAAATGYSSVHTAELLDLLDKAMH</sequence>
<accession>A0AAU9JCW9</accession>
<dbReference type="Gene3D" id="3.40.50.11610">
    <property type="entry name" value="Multifunctional 2-oxoglutarate metabolism enzyme, C-terminal domain"/>
    <property type="match status" value="1"/>
</dbReference>
<evidence type="ECO:0000256" key="6">
    <source>
        <dbReference type="ARBA" id="ARBA00037426"/>
    </source>
</evidence>
<dbReference type="Gene3D" id="3.40.50.12470">
    <property type="match status" value="1"/>
</dbReference>
<dbReference type="NCBIfam" id="NF008907">
    <property type="entry name" value="PRK12270.1"/>
    <property type="match status" value="1"/>
</dbReference>
<comment type="similarity">
    <text evidence="2">Belongs to the alpha-ketoglutarate dehydrogenase family.</text>
</comment>
<dbReference type="GO" id="GO:0004591">
    <property type="term" value="F:oxoglutarate dehydrogenase (succinyl-transferring) activity"/>
    <property type="evidence" value="ECO:0007669"/>
    <property type="project" value="UniProtKB-EC"/>
</dbReference>
<comment type="function">
    <text evidence="6">The 2-oxoglutarate dehydrogenase complex catalyzes the overall conversion of 2-oxoglutarate to succinyl-CoA and CO(2). It contains multiple copies of three enzymatic components: 2-oxoglutarate dehydrogenase (E1), dihydrolipoamide succinyltransferase (E2) and lipoamide dehydrogenase (E3).</text>
</comment>
<evidence type="ECO:0000256" key="5">
    <source>
        <dbReference type="ARBA" id="ARBA00023052"/>
    </source>
</evidence>
<dbReference type="InterPro" id="IPR031717">
    <property type="entry name" value="ODO-1/KGD_C"/>
</dbReference>
<gene>
    <name evidence="10" type="ORF">BSTOLATCC_MIC28720</name>
</gene>
<dbReference type="GO" id="GO:0030976">
    <property type="term" value="F:thiamine pyrophosphate binding"/>
    <property type="evidence" value="ECO:0007669"/>
    <property type="project" value="InterPro"/>
</dbReference>
<reference evidence="10" key="1">
    <citation type="submission" date="2021-09" db="EMBL/GenBank/DDBJ databases">
        <authorList>
            <consortium name="AG Swart"/>
            <person name="Singh M."/>
            <person name="Singh A."/>
            <person name="Seah K."/>
            <person name="Emmerich C."/>
        </authorList>
    </citation>
    <scope>NUCLEOTIDE SEQUENCE</scope>
    <source>
        <strain evidence="10">ATCC30299</strain>
    </source>
</reference>
<dbReference type="NCBIfam" id="TIGR00239">
    <property type="entry name" value="2oxo_dh_E1"/>
    <property type="match status" value="1"/>
</dbReference>
<dbReference type="Gene3D" id="3.40.50.970">
    <property type="match status" value="1"/>
</dbReference>
<evidence type="ECO:0000259" key="9">
    <source>
        <dbReference type="SMART" id="SM00861"/>
    </source>
</evidence>
<dbReference type="AlphaFoldDB" id="A0AAU9JCW9"/>
<dbReference type="SMART" id="SM00861">
    <property type="entry name" value="Transket_pyr"/>
    <property type="match status" value="1"/>
</dbReference>
<evidence type="ECO:0000313" key="11">
    <source>
        <dbReference type="Proteomes" id="UP001162131"/>
    </source>
</evidence>
<dbReference type="PANTHER" id="PTHR23152:SF4">
    <property type="entry name" value="2-OXOADIPATE DEHYDROGENASE COMPLEX COMPONENT E1"/>
    <property type="match status" value="1"/>
</dbReference>
<dbReference type="InterPro" id="IPR029061">
    <property type="entry name" value="THDP-binding"/>
</dbReference>
<keyword evidence="4" id="KW-0560">Oxidoreductase</keyword>
<dbReference type="Proteomes" id="UP001162131">
    <property type="component" value="Unassembled WGS sequence"/>
</dbReference>
<evidence type="ECO:0000256" key="2">
    <source>
        <dbReference type="ARBA" id="ARBA00006936"/>
    </source>
</evidence>
<dbReference type="PIRSF" id="PIRSF000157">
    <property type="entry name" value="Oxoglu_dh_E1"/>
    <property type="match status" value="1"/>
</dbReference>
<protein>
    <recommendedName>
        <fullName evidence="7">2-oxoglutarate dehydrogenase, mitochondrial</fullName>
        <ecNumber evidence="3">1.2.4.2</ecNumber>
    </recommendedName>
    <alternativeName>
        <fullName evidence="8">2-oxoglutarate dehydrogenase complex component E1</fullName>
    </alternativeName>
</protein>
<dbReference type="CDD" id="cd02016">
    <property type="entry name" value="TPP_E1_OGDC_like"/>
    <property type="match status" value="1"/>
</dbReference>
<keyword evidence="11" id="KW-1185">Reference proteome</keyword>
<dbReference type="Pfam" id="PF16870">
    <property type="entry name" value="OxoGdeHyase_C"/>
    <property type="match status" value="1"/>
</dbReference>
<dbReference type="Pfam" id="PF02779">
    <property type="entry name" value="Transket_pyr"/>
    <property type="match status" value="1"/>
</dbReference>
<dbReference type="InterPro" id="IPR032106">
    <property type="entry name" value="2-oxogl_dehyd_N"/>
</dbReference>
<comment type="caution">
    <text evidence="10">The sequence shown here is derived from an EMBL/GenBank/DDBJ whole genome shotgun (WGS) entry which is preliminary data.</text>
</comment>
<evidence type="ECO:0000256" key="8">
    <source>
        <dbReference type="ARBA" id="ARBA00042984"/>
    </source>
</evidence>
<dbReference type="SUPFAM" id="SSF52518">
    <property type="entry name" value="Thiamin diphosphate-binding fold (THDP-binding)"/>
    <property type="match status" value="2"/>
</dbReference>
<dbReference type="GO" id="GO:0006099">
    <property type="term" value="P:tricarboxylic acid cycle"/>
    <property type="evidence" value="ECO:0007669"/>
    <property type="project" value="TreeGrafter"/>
</dbReference>
<dbReference type="EMBL" id="CAJZBQ010000028">
    <property type="protein sequence ID" value="CAG9321438.1"/>
    <property type="molecule type" value="Genomic_DNA"/>
</dbReference>
<evidence type="ECO:0000256" key="4">
    <source>
        <dbReference type="ARBA" id="ARBA00023002"/>
    </source>
</evidence>
<evidence type="ECO:0000256" key="1">
    <source>
        <dbReference type="ARBA" id="ARBA00001964"/>
    </source>
</evidence>
<dbReference type="GO" id="GO:0005739">
    <property type="term" value="C:mitochondrion"/>
    <property type="evidence" value="ECO:0007669"/>
    <property type="project" value="TreeGrafter"/>
</dbReference>
<dbReference type="InterPro" id="IPR001017">
    <property type="entry name" value="DH_E1"/>
</dbReference>
<name>A0AAU9JCW9_9CILI</name>
<proteinExistence type="inferred from homology"/>
<evidence type="ECO:0000256" key="7">
    <source>
        <dbReference type="ARBA" id="ARBA00040267"/>
    </source>
</evidence>
<evidence type="ECO:0000256" key="3">
    <source>
        <dbReference type="ARBA" id="ARBA00012280"/>
    </source>
</evidence>
<dbReference type="Pfam" id="PF00676">
    <property type="entry name" value="E1_dh"/>
    <property type="match status" value="1"/>
</dbReference>
<dbReference type="NCBIfam" id="NF006914">
    <property type="entry name" value="PRK09404.1"/>
    <property type="match status" value="1"/>
</dbReference>
<dbReference type="PANTHER" id="PTHR23152">
    <property type="entry name" value="2-OXOGLUTARATE DEHYDROGENASE"/>
    <property type="match status" value="1"/>
</dbReference>
<dbReference type="GO" id="GO:0045252">
    <property type="term" value="C:oxoglutarate dehydrogenase complex"/>
    <property type="evidence" value="ECO:0007669"/>
    <property type="project" value="TreeGrafter"/>
</dbReference>
<dbReference type="Gene3D" id="1.10.287.1150">
    <property type="entry name" value="TPP helical domain"/>
    <property type="match status" value="1"/>
</dbReference>
<evidence type="ECO:0000313" key="10">
    <source>
        <dbReference type="EMBL" id="CAG9321438.1"/>
    </source>
</evidence>
<dbReference type="FunFam" id="3.40.50.12470:FF:000003">
    <property type="entry name" value="2-oxoglutarate dehydrogenase E1 component"/>
    <property type="match status" value="1"/>
</dbReference>
<feature type="domain" description="Transketolase-like pyrimidine-binding" evidence="9">
    <location>
        <begin position="607"/>
        <end position="820"/>
    </location>
</feature>
<comment type="cofactor">
    <cofactor evidence="1">
        <name>thiamine diphosphate</name>
        <dbReference type="ChEBI" id="CHEBI:58937"/>
    </cofactor>
</comment>
<keyword evidence="5" id="KW-0786">Thiamine pyrophosphate</keyword>
<dbReference type="Pfam" id="PF16078">
    <property type="entry name" value="2-oxogl_dehyd_N"/>
    <property type="match status" value="1"/>
</dbReference>
<dbReference type="EC" id="1.2.4.2" evidence="3"/>
<dbReference type="InterPro" id="IPR042179">
    <property type="entry name" value="KGD_C_sf"/>
</dbReference>
<organism evidence="10 11">
    <name type="scientific">Blepharisma stoltei</name>
    <dbReference type="NCBI Taxonomy" id="1481888"/>
    <lineage>
        <taxon>Eukaryota</taxon>
        <taxon>Sar</taxon>
        <taxon>Alveolata</taxon>
        <taxon>Ciliophora</taxon>
        <taxon>Postciliodesmatophora</taxon>
        <taxon>Heterotrichea</taxon>
        <taxon>Heterotrichida</taxon>
        <taxon>Blepharismidae</taxon>
        <taxon>Blepharisma</taxon>
    </lineage>
</organism>
<dbReference type="InterPro" id="IPR011603">
    <property type="entry name" value="2oxoglutarate_DH_E1"/>
</dbReference>